<keyword evidence="10" id="KW-1185">Reference proteome</keyword>
<dbReference type="GO" id="GO:0042242">
    <property type="term" value="F:cobyrinic acid a,c-diamide synthase activity"/>
    <property type="evidence" value="ECO:0007669"/>
    <property type="project" value="InterPro"/>
</dbReference>
<dbReference type="InterPro" id="IPR027417">
    <property type="entry name" value="P-loop_NTPase"/>
</dbReference>
<dbReference type="Pfam" id="PF07685">
    <property type="entry name" value="GATase_3"/>
    <property type="match status" value="1"/>
</dbReference>
<comment type="cofactor">
    <cofactor evidence="1">
        <name>Mg(2+)</name>
        <dbReference type="ChEBI" id="CHEBI:18420"/>
    </cofactor>
</comment>
<keyword evidence="4" id="KW-0067">ATP-binding</keyword>
<evidence type="ECO:0000313" key="9">
    <source>
        <dbReference type="EMBL" id="MPQ42931.1"/>
    </source>
</evidence>
<accession>A0A6I1MPX8</accession>
<comment type="caution">
    <text evidence="9">The sequence shown here is derived from an EMBL/GenBank/DDBJ whole genome shotgun (WGS) entry which is preliminary data.</text>
</comment>
<dbReference type="CDD" id="cd05388">
    <property type="entry name" value="CobB_N"/>
    <property type="match status" value="1"/>
</dbReference>
<dbReference type="NCBIfam" id="TIGR00379">
    <property type="entry name" value="cobB"/>
    <property type="match status" value="1"/>
</dbReference>
<dbReference type="Gene3D" id="3.40.50.300">
    <property type="entry name" value="P-loop containing nucleotide triphosphate hydrolases"/>
    <property type="match status" value="1"/>
</dbReference>
<gene>
    <name evidence="9" type="ORF">GBZ86_04065</name>
</gene>
<keyword evidence="2" id="KW-0436">Ligase</keyword>
<dbReference type="SUPFAM" id="SSF52540">
    <property type="entry name" value="P-loop containing nucleoside triphosphate hydrolases"/>
    <property type="match status" value="1"/>
</dbReference>
<evidence type="ECO:0000259" key="8">
    <source>
        <dbReference type="Pfam" id="PF07685"/>
    </source>
</evidence>
<evidence type="ECO:0000256" key="2">
    <source>
        <dbReference type="ARBA" id="ARBA00022598"/>
    </source>
</evidence>
<evidence type="ECO:0000256" key="6">
    <source>
        <dbReference type="ARBA" id="ARBA00022962"/>
    </source>
</evidence>
<dbReference type="SUPFAM" id="SSF52317">
    <property type="entry name" value="Class I glutamine amidotransferase-like"/>
    <property type="match status" value="1"/>
</dbReference>
<dbReference type="PANTHER" id="PTHR43873">
    <property type="entry name" value="COBYRINATE A,C-DIAMIDE SYNTHASE"/>
    <property type="match status" value="1"/>
</dbReference>
<evidence type="ECO:0000259" key="7">
    <source>
        <dbReference type="Pfam" id="PF01656"/>
    </source>
</evidence>
<protein>
    <submittedName>
        <fullName evidence="9">Cobyrinate a,c-diamide synthase</fullName>
    </submittedName>
</protein>
<dbReference type="EMBL" id="WHJC01000028">
    <property type="protein sequence ID" value="MPQ42931.1"/>
    <property type="molecule type" value="Genomic_DNA"/>
</dbReference>
<dbReference type="RefSeq" id="WP_152887997.1">
    <property type="nucleotide sequence ID" value="NZ_WHJC01000028.1"/>
</dbReference>
<evidence type="ECO:0000256" key="3">
    <source>
        <dbReference type="ARBA" id="ARBA00022741"/>
    </source>
</evidence>
<evidence type="ECO:0000313" key="10">
    <source>
        <dbReference type="Proteomes" id="UP000430345"/>
    </source>
</evidence>
<keyword evidence="6" id="KW-0315">Glutamine amidotransferase</keyword>
<dbReference type="InterPro" id="IPR004484">
    <property type="entry name" value="CbiA/CobB_synth"/>
</dbReference>
<keyword evidence="3" id="KW-0547">Nucleotide-binding</keyword>
<dbReference type="InterPro" id="IPR029062">
    <property type="entry name" value="Class_I_gatase-like"/>
</dbReference>
<proteinExistence type="predicted"/>
<evidence type="ECO:0000256" key="4">
    <source>
        <dbReference type="ARBA" id="ARBA00022840"/>
    </source>
</evidence>
<sequence>MKTLIISSNCSGGGKTTITLGLMKALKNLNYSVQGYKVGPDYIDPAFHSKITGTFSRNLDVHLMGEEGLKKSFSRGNGDLAVIEGVMGLYDGKGITEEGSTYNVSKILQDTPIVMVITPKAQSLTLCAEINGLKNFKNANIVGVIINCVSEKYYNLLKVAIEQHCCIKVFGYIPKDERIKVNSRHLGLIQSSEIENLKEKIDTCAKLIKENVDLESLINSFKDIETYKFKRVLKNIGLKTAVAYDKAFSFYYKENIEFLEELGEVVYFSPLKDEKLPDNINFLYIGGGYPEIFKEKLSANISMRKSIKNALDNGLRAYAECGGLMYLTKKIDNMDMVGFFEGTSEMTNKLNRFGYATVNIDNIKINCHEFHKSIVNLKENTVYNVEKISYTGEKITWNCGYRKNNVLAAYAHVHFWGNLEFLKMVLNIKEV</sequence>
<dbReference type="OrthoDB" id="9764035at2"/>
<dbReference type="InterPro" id="IPR002586">
    <property type="entry name" value="CobQ/CobB/MinD/ParA_Nub-bd_dom"/>
</dbReference>
<keyword evidence="5" id="KW-0460">Magnesium</keyword>
<dbReference type="PROSITE" id="PS51274">
    <property type="entry name" value="GATASE_COBBQ"/>
    <property type="match status" value="1"/>
</dbReference>
<dbReference type="Pfam" id="PF01656">
    <property type="entry name" value="CbiA"/>
    <property type="match status" value="1"/>
</dbReference>
<organism evidence="9 10">
    <name type="scientific">Clostridium tarantellae</name>
    <dbReference type="NCBI Taxonomy" id="39493"/>
    <lineage>
        <taxon>Bacteria</taxon>
        <taxon>Bacillati</taxon>
        <taxon>Bacillota</taxon>
        <taxon>Clostridia</taxon>
        <taxon>Eubacteriales</taxon>
        <taxon>Clostridiaceae</taxon>
        <taxon>Clostridium</taxon>
    </lineage>
</organism>
<reference evidence="9 10" key="1">
    <citation type="submission" date="2019-10" db="EMBL/GenBank/DDBJ databases">
        <title>The Genome Sequence of Clostridium tarantellae Isolated from Fish Brain.</title>
        <authorList>
            <person name="Bano L."/>
            <person name="Kiel M."/>
            <person name="Sales G."/>
            <person name="Doxey A.C."/>
            <person name="Mansfield M.J."/>
            <person name="Schiavone M."/>
            <person name="Rossetto O."/>
            <person name="Pirazzini M."/>
            <person name="Dobrindt U."/>
            <person name="Montecucco C."/>
        </authorList>
    </citation>
    <scope>NUCLEOTIDE SEQUENCE [LARGE SCALE GENOMIC DNA]</scope>
    <source>
        <strain evidence="9 10">DSM 3997</strain>
    </source>
</reference>
<dbReference type="InterPro" id="IPR011698">
    <property type="entry name" value="GATase_3"/>
</dbReference>
<dbReference type="GO" id="GO:0005524">
    <property type="term" value="F:ATP binding"/>
    <property type="evidence" value="ECO:0007669"/>
    <property type="project" value="UniProtKB-KW"/>
</dbReference>
<dbReference type="PANTHER" id="PTHR43873:SF1">
    <property type="entry name" value="COBYRINATE A,C-DIAMIDE SYNTHASE"/>
    <property type="match status" value="1"/>
</dbReference>
<dbReference type="AlphaFoldDB" id="A0A6I1MPX8"/>
<evidence type="ECO:0000256" key="5">
    <source>
        <dbReference type="ARBA" id="ARBA00022842"/>
    </source>
</evidence>
<name>A0A6I1MPX8_9CLOT</name>
<evidence type="ECO:0000256" key="1">
    <source>
        <dbReference type="ARBA" id="ARBA00001946"/>
    </source>
</evidence>
<dbReference type="CDD" id="cd03130">
    <property type="entry name" value="GATase1_CobB"/>
    <property type="match status" value="1"/>
</dbReference>
<feature type="domain" description="CobQ/CobB/MinD/ParA nucleotide binding" evidence="7">
    <location>
        <begin position="5"/>
        <end position="185"/>
    </location>
</feature>
<dbReference type="NCBIfam" id="NF002204">
    <property type="entry name" value="PRK01077.1"/>
    <property type="match status" value="1"/>
</dbReference>
<feature type="domain" description="CobB/CobQ-like glutamine amidotransferase" evidence="8">
    <location>
        <begin position="241"/>
        <end position="417"/>
    </location>
</feature>
<dbReference type="Proteomes" id="UP000430345">
    <property type="component" value="Unassembled WGS sequence"/>
</dbReference>